<gene>
    <name evidence="2" type="ORF">HCT48_01840</name>
</gene>
<protein>
    <submittedName>
        <fullName evidence="2">Uncharacterized protein</fullName>
    </submittedName>
</protein>
<proteinExistence type="predicted"/>
<evidence type="ECO:0000256" key="1">
    <source>
        <dbReference type="SAM" id="Phobius"/>
    </source>
</evidence>
<reference evidence="2" key="1">
    <citation type="submission" date="2020-03" db="EMBL/GenBank/DDBJ databases">
        <title>Spirochaetal bacteria isolated from arthropods constitute a novel genus Entomospira genus novum within the order Spirochaetales.</title>
        <authorList>
            <person name="Grana-Miraglia L."/>
            <person name="Sikutova S."/>
            <person name="Fingerle V."/>
            <person name="Sing A."/>
            <person name="Castillo-Ramirez S."/>
            <person name="Margos G."/>
            <person name="Rudolf I."/>
        </authorList>
    </citation>
    <scope>NUCLEOTIDE SEQUENCE</scope>
    <source>
        <strain evidence="2">BR149</strain>
    </source>
</reference>
<dbReference type="RefSeq" id="WP_167695072.1">
    <property type="nucleotide sequence ID" value="NZ_CP118181.1"/>
</dbReference>
<keyword evidence="1" id="KW-0812">Transmembrane</keyword>
<organism evidence="2 3">
    <name type="scientific">Entomospira culicis</name>
    <dbReference type="NCBI Taxonomy" id="2719989"/>
    <lineage>
        <taxon>Bacteria</taxon>
        <taxon>Pseudomonadati</taxon>
        <taxon>Spirochaetota</taxon>
        <taxon>Spirochaetia</taxon>
        <taxon>Spirochaetales</taxon>
        <taxon>Spirochaetaceae</taxon>
        <taxon>Entomospira</taxon>
    </lineage>
</organism>
<keyword evidence="3" id="KW-1185">Reference proteome</keyword>
<dbReference type="AlphaFoldDB" id="A0A968KUB8"/>
<dbReference type="Proteomes" id="UP000778951">
    <property type="component" value="Unassembled WGS sequence"/>
</dbReference>
<feature type="transmembrane region" description="Helical" evidence="1">
    <location>
        <begin position="53"/>
        <end position="73"/>
    </location>
</feature>
<feature type="transmembrane region" description="Helical" evidence="1">
    <location>
        <begin position="28"/>
        <end position="47"/>
    </location>
</feature>
<sequence length="183" mass="21413">MHDDTLKARNIYKKIGKKKLARAMRQRYYPYTHTIFLGGCFLGFVALRMLLTIPTLLLLGVILAGIAFTFTKISKQFALNIARMEYRLTTDRARPLRRIEEKIYLHSVYREIKRTAKLIDYLNHPEFHYTNAIAFDKFGNKLWPIKIPFILHTRIKESELALKQTLLNPKAYRSQALGLKDIA</sequence>
<accession>A0A968KUB8</accession>
<keyword evidence="1" id="KW-1133">Transmembrane helix</keyword>
<dbReference type="EMBL" id="JAATLM010000001">
    <property type="protein sequence ID" value="NIZ68960.1"/>
    <property type="molecule type" value="Genomic_DNA"/>
</dbReference>
<evidence type="ECO:0000313" key="2">
    <source>
        <dbReference type="EMBL" id="NIZ68960.1"/>
    </source>
</evidence>
<keyword evidence="1" id="KW-0472">Membrane</keyword>
<evidence type="ECO:0000313" key="3">
    <source>
        <dbReference type="Proteomes" id="UP000778951"/>
    </source>
</evidence>
<comment type="caution">
    <text evidence="2">The sequence shown here is derived from an EMBL/GenBank/DDBJ whole genome shotgun (WGS) entry which is preliminary data.</text>
</comment>
<name>A0A968KUB8_9SPIO</name>